<accession>A0A7S9D5C9</accession>
<evidence type="ECO:0000313" key="4">
    <source>
        <dbReference type="Proteomes" id="UP000594621"/>
    </source>
</evidence>
<feature type="domain" description="Enoyl reductase (ER)" evidence="2">
    <location>
        <begin position="10"/>
        <end position="339"/>
    </location>
</feature>
<keyword evidence="4" id="KW-1185">Reference proteome</keyword>
<dbReference type="CDD" id="cd08253">
    <property type="entry name" value="zeta_crystallin"/>
    <property type="match status" value="1"/>
</dbReference>
<dbReference type="InterPro" id="IPR013149">
    <property type="entry name" value="ADH-like_C"/>
</dbReference>
<proteinExistence type="predicted"/>
<dbReference type="Proteomes" id="UP000594621">
    <property type="component" value="Chromosome"/>
</dbReference>
<keyword evidence="1" id="KW-0521">NADP</keyword>
<dbReference type="GO" id="GO:0070402">
    <property type="term" value="F:NADPH binding"/>
    <property type="evidence" value="ECO:0007669"/>
    <property type="project" value="TreeGrafter"/>
</dbReference>
<dbReference type="Gene3D" id="3.40.50.720">
    <property type="entry name" value="NAD(P)-binding Rossmann-like Domain"/>
    <property type="match status" value="1"/>
</dbReference>
<dbReference type="InterPro" id="IPR051603">
    <property type="entry name" value="Zinc-ADH_QOR/CCCR"/>
</dbReference>
<dbReference type="RefSeq" id="WP_195800277.1">
    <property type="nucleotide sequence ID" value="NZ_CP061379.1"/>
</dbReference>
<evidence type="ECO:0000256" key="1">
    <source>
        <dbReference type="ARBA" id="ARBA00022857"/>
    </source>
</evidence>
<reference evidence="3 4" key="1">
    <citation type="submission" date="2020-09" db="EMBL/GenBank/DDBJ databases">
        <title>Complete genomes of bradyrhizobia occurring on native shrubby legumes in Australia.</title>
        <authorList>
            <person name="Lafay B."/>
        </authorList>
    </citation>
    <scope>NUCLEOTIDE SEQUENCE [LARGE SCALE GENOMIC DNA]</scope>
    <source>
        <strain evidence="3 4">BDV5040</strain>
    </source>
</reference>
<dbReference type="SUPFAM" id="SSF50129">
    <property type="entry name" value="GroES-like"/>
    <property type="match status" value="1"/>
</dbReference>
<dbReference type="Pfam" id="PF08240">
    <property type="entry name" value="ADH_N"/>
    <property type="match status" value="1"/>
</dbReference>
<dbReference type="AlphaFoldDB" id="A0A7S9D5C9"/>
<dbReference type="SMART" id="SM00829">
    <property type="entry name" value="PKS_ER"/>
    <property type="match status" value="1"/>
</dbReference>
<organism evidence="3 4">
    <name type="scientific">Bradyrhizobium commune</name>
    <dbReference type="NCBI Taxonomy" id="83627"/>
    <lineage>
        <taxon>Bacteria</taxon>
        <taxon>Pseudomonadati</taxon>
        <taxon>Pseudomonadota</taxon>
        <taxon>Alphaproteobacteria</taxon>
        <taxon>Hyphomicrobiales</taxon>
        <taxon>Nitrobacteraceae</taxon>
        <taxon>Bradyrhizobium</taxon>
    </lineage>
</organism>
<dbReference type="InterPro" id="IPR011032">
    <property type="entry name" value="GroES-like_sf"/>
</dbReference>
<dbReference type="Pfam" id="PF00107">
    <property type="entry name" value="ADH_zinc_N"/>
    <property type="match status" value="1"/>
</dbReference>
<dbReference type="InterPro" id="IPR013154">
    <property type="entry name" value="ADH-like_N"/>
</dbReference>
<dbReference type="GO" id="GO:0005829">
    <property type="term" value="C:cytosol"/>
    <property type="evidence" value="ECO:0007669"/>
    <property type="project" value="TreeGrafter"/>
</dbReference>
<evidence type="ECO:0000313" key="3">
    <source>
        <dbReference type="EMBL" id="QPF90694.1"/>
    </source>
</evidence>
<dbReference type="InterPro" id="IPR036291">
    <property type="entry name" value="NAD(P)-bd_dom_sf"/>
</dbReference>
<dbReference type="EMBL" id="CP061379">
    <property type="protein sequence ID" value="QPF90694.1"/>
    <property type="molecule type" value="Genomic_DNA"/>
</dbReference>
<dbReference type="PANTHER" id="PTHR44154">
    <property type="entry name" value="QUINONE OXIDOREDUCTASE"/>
    <property type="match status" value="1"/>
</dbReference>
<dbReference type="Gene3D" id="3.90.180.10">
    <property type="entry name" value="Medium-chain alcohol dehydrogenases, catalytic domain"/>
    <property type="match status" value="1"/>
</dbReference>
<dbReference type="GO" id="GO:0003960">
    <property type="term" value="F:quinone reductase (NADPH) activity"/>
    <property type="evidence" value="ECO:0007669"/>
    <property type="project" value="TreeGrafter"/>
</dbReference>
<dbReference type="SUPFAM" id="SSF51735">
    <property type="entry name" value="NAD(P)-binding Rossmann-fold domains"/>
    <property type="match status" value="1"/>
</dbReference>
<evidence type="ECO:0000259" key="2">
    <source>
        <dbReference type="SMART" id="SM00829"/>
    </source>
</evidence>
<dbReference type="GO" id="GO:0003730">
    <property type="term" value="F:mRNA 3'-UTR binding"/>
    <property type="evidence" value="ECO:0007669"/>
    <property type="project" value="TreeGrafter"/>
</dbReference>
<protein>
    <submittedName>
        <fullName evidence="3">NADPH:quinone reductase</fullName>
    </submittedName>
</protein>
<name>A0A7S9D5C9_9BRAD</name>
<sequence>MRSVGYARTGEIETLELFSAVEPQEPGEGEVRIRIHRSGVNPTDWKSRRGALHIPIPQGGYQVPHHDGAGVVDKLGKGVKSLVKGQRVWVWQAAYRRLGGTSQDYVVISASRVEPLPDGVSFDTGACLGIPFMTAHRALTVSEGGPAQLSRGALVGYKVLVAGGAGAVGNAAIQLARWAGATVVATVSGPEKEKLARAAGADHVINYKTQDVAAEVRTIASDGVDIIVEVSAVVNAGLDAKVIKPNGVIAIYANDGGNDLHIPVRETMTSNARYQFILIYTVTEAAKVQAAKAIGHALQDGAVAVGDERGVPVHHYRLNQTRQAHAALEKGGIVGRVVIDLTQD</sequence>
<dbReference type="PANTHER" id="PTHR44154:SF1">
    <property type="entry name" value="QUINONE OXIDOREDUCTASE"/>
    <property type="match status" value="1"/>
</dbReference>
<gene>
    <name evidence="3" type="ORF">IC761_30075</name>
</gene>
<dbReference type="KEGG" id="bcou:IC761_30075"/>
<dbReference type="InterPro" id="IPR020843">
    <property type="entry name" value="ER"/>
</dbReference>